<dbReference type="InterPro" id="IPR003594">
    <property type="entry name" value="HATPase_dom"/>
</dbReference>
<evidence type="ECO:0000256" key="1">
    <source>
        <dbReference type="ARBA" id="ARBA00022679"/>
    </source>
</evidence>
<keyword evidence="7" id="KW-1185">Reference proteome</keyword>
<dbReference type="InterPro" id="IPR029016">
    <property type="entry name" value="GAF-like_dom_sf"/>
</dbReference>
<dbReference type="InterPro" id="IPR011712">
    <property type="entry name" value="Sig_transdc_His_kin_sub3_dim/P"/>
</dbReference>
<dbReference type="GO" id="GO:0016020">
    <property type="term" value="C:membrane"/>
    <property type="evidence" value="ECO:0007669"/>
    <property type="project" value="InterPro"/>
</dbReference>
<dbReference type="PANTHER" id="PTHR24421">
    <property type="entry name" value="NITRATE/NITRITE SENSOR PROTEIN NARX-RELATED"/>
    <property type="match status" value="1"/>
</dbReference>
<protein>
    <submittedName>
        <fullName evidence="6">Diguanylate cyclase</fullName>
    </submittedName>
</protein>
<dbReference type="SMART" id="SM00065">
    <property type="entry name" value="GAF"/>
    <property type="match status" value="1"/>
</dbReference>
<dbReference type="InterPro" id="IPR003018">
    <property type="entry name" value="GAF"/>
</dbReference>
<dbReference type="Gene3D" id="3.30.565.10">
    <property type="entry name" value="Histidine kinase-like ATPase, C-terminal domain"/>
    <property type="match status" value="1"/>
</dbReference>
<comment type="caution">
    <text evidence="6">The sequence shown here is derived from an EMBL/GenBank/DDBJ whole genome shotgun (WGS) entry which is preliminary data.</text>
</comment>
<dbReference type="Proteomes" id="UP000433406">
    <property type="component" value="Unassembled WGS sequence"/>
</dbReference>
<feature type="domain" description="Histidine kinase/HSP90-like ATPase" evidence="5">
    <location>
        <begin position="480"/>
        <end position="568"/>
    </location>
</feature>
<dbReference type="SMART" id="SM00387">
    <property type="entry name" value="HATPase_c"/>
    <property type="match status" value="1"/>
</dbReference>
<evidence type="ECO:0000313" key="6">
    <source>
        <dbReference type="EMBL" id="MTB93693.1"/>
    </source>
</evidence>
<feature type="domain" description="GAF" evidence="4">
    <location>
        <begin position="56"/>
        <end position="203"/>
    </location>
</feature>
<gene>
    <name evidence="6" type="ORF">GGQ22_01215</name>
</gene>
<sequence>MRFSSAGHEETPDWPWGGQPSFEDLMRVAATVAPAAGTADWTVLLEAVSSLSTGGSLDDTLGRLLLAGRDLTGAQDGTLTLLGGDEQRPLRLWLTPHGVAGSADPGAPDHSGATDPPRDWAEDLAAAPEAGARGGQRPGTERWPTMPSVHAPILVGEQVLGSLRLTGKVLGSSFTEADQRVASALAGAAGVVIENARLREQVARREGWLSAASDLLRYGADDPALQVLVDWVREMADADAAWVVAGADEADLRLRVVSGIEDPAAMVDLELGAALAIPAVRSGLPVEVESLAAHPDAAGAAAVLGFEPVGPALVVPLGDAVGHDVVITLVWRPHPEDPEAGQDRATLPATIARQAPLVLRVARAGKDEQRLAVLQDRERIARDLHDMVVQQLFALGLELQGISWVRDAEEIERRLDRATDGIDTTIRAIRRTIFSLGTPRDDVNDPRAAIVELVERAARTMKLRPTLRFRGPVRSAISSDLLPDVLAVLSEALSNAVRHANASTCEVEVSVLDEVLVRVTDDGTGIPEGVQESGLANVRRRAQRRGGRLRLTPVYPHGTVLEWQVPGS</sequence>
<evidence type="ECO:0000256" key="2">
    <source>
        <dbReference type="ARBA" id="ARBA00022777"/>
    </source>
</evidence>
<keyword evidence="2" id="KW-0418">Kinase</keyword>
<keyword evidence="3" id="KW-0902">Two-component regulatory system</keyword>
<dbReference type="Pfam" id="PF02518">
    <property type="entry name" value="HATPase_c"/>
    <property type="match status" value="1"/>
</dbReference>
<dbReference type="RefSeq" id="WP_154613512.1">
    <property type="nucleotide sequence ID" value="NZ_CP053660.1"/>
</dbReference>
<organism evidence="6 7">
    <name type="scientific">Nocardioides marmotae</name>
    <dbReference type="NCBI Taxonomy" id="2663857"/>
    <lineage>
        <taxon>Bacteria</taxon>
        <taxon>Bacillati</taxon>
        <taxon>Actinomycetota</taxon>
        <taxon>Actinomycetes</taxon>
        <taxon>Propionibacteriales</taxon>
        <taxon>Nocardioidaceae</taxon>
        <taxon>Nocardioides</taxon>
    </lineage>
</organism>
<dbReference type="SUPFAM" id="SSF55874">
    <property type="entry name" value="ATPase domain of HSP90 chaperone/DNA topoisomerase II/histidine kinase"/>
    <property type="match status" value="1"/>
</dbReference>
<evidence type="ECO:0000259" key="4">
    <source>
        <dbReference type="SMART" id="SM00065"/>
    </source>
</evidence>
<dbReference type="EMBL" id="WLCI01000002">
    <property type="protein sequence ID" value="MTB93693.1"/>
    <property type="molecule type" value="Genomic_DNA"/>
</dbReference>
<evidence type="ECO:0000256" key="3">
    <source>
        <dbReference type="ARBA" id="ARBA00023012"/>
    </source>
</evidence>
<dbReference type="PANTHER" id="PTHR24421:SF56">
    <property type="entry name" value="OXYGEN SENSOR HISTIDINE KINASE RESPONSE REGULATOR DOST"/>
    <property type="match status" value="1"/>
</dbReference>
<accession>A0A6I3IT40</accession>
<evidence type="ECO:0000259" key="5">
    <source>
        <dbReference type="SMART" id="SM00387"/>
    </source>
</evidence>
<proteinExistence type="predicted"/>
<dbReference type="AlphaFoldDB" id="A0A6I3IT40"/>
<dbReference type="GO" id="GO:0000155">
    <property type="term" value="F:phosphorelay sensor kinase activity"/>
    <property type="evidence" value="ECO:0007669"/>
    <property type="project" value="InterPro"/>
</dbReference>
<dbReference type="InterPro" id="IPR050482">
    <property type="entry name" value="Sensor_HK_TwoCompSys"/>
</dbReference>
<dbReference type="Pfam" id="PF07730">
    <property type="entry name" value="HisKA_3"/>
    <property type="match status" value="1"/>
</dbReference>
<evidence type="ECO:0000313" key="7">
    <source>
        <dbReference type="Proteomes" id="UP000433406"/>
    </source>
</evidence>
<dbReference type="Gene3D" id="3.30.450.40">
    <property type="match status" value="2"/>
</dbReference>
<reference evidence="6 7" key="1">
    <citation type="submission" date="2019-10" db="EMBL/GenBank/DDBJ databases">
        <title>Nocardioides novel species isolated from the excrement of Marmot.</title>
        <authorList>
            <person name="Zhang G."/>
        </authorList>
    </citation>
    <scope>NUCLEOTIDE SEQUENCE [LARGE SCALE GENOMIC DNA]</scope>
    <source>
        <strain evidence="7">zg-579</strain>
    </source>
</reference>
<dbReference type="SUPFAM" id="SSF55781">
    <property type="entry name" value="GAF domain-like"/>
    <property type="match status" value="2"/>
</dbReference>
<dbReference type="Gene3D" id="1.20.5.1930">
    <property type="match status" value="1"/>
</dbReference>
<keyword evidence="1" id="KW-0808">Transferase</keyword>
<dbReference type="GO" id="GO:0046983">
    <property type="term" value="F:protein dimerization activity"/>
    <property type="evidence" value="ECO:0007669"/>
    <property type="project" value="InterPro"/>
</dbReference>
<name>A0A6I3IT40_9ACTN</name>
<dbReference type="InterPro" id="IPR036890">
    <property type="entry name" value="HATPase_C_sf"/>
</dbReference>